<protein>
    <submittedName>
        <fullName evidence="2">Helix-turn-helix protein</fullName>
    </submittedName>
</protein>
<dbReference type="GO" id="GO:0003677">
    <property type="term" value="F:DNA binding"/>
    <property type="evidence" value="ECO:0007669"/>
    <property type="project" value="InterPro"/>
</dbReference>
<dbReference type="OrthoDB" id="3396200at2"/>
<dbReference type="AlphaFoldDB" id="A0A3E0HEG9"/>
<dbReference type="InterPro" id="IPR010982">
    <property type="entry name" value="Lambda_DNA-bd_dom_sf"/>
</dbReference>
<dbReference type="Gene3D" id="1.10.260.40">
    <property type="entry name" value="lambda repressor-like DNA-binding domains"/>
    <property type="match status" value="1"/>
</dbReference>
<keyword evidence="3" id="KW-1185">Reference proteome</keyword>
<dbReference type="Pfam" id="PF13560">
    <property type="entry name" value="HTH_31"/>
    <property type="match status" value="1"/>
</dbReference>
<dbReference type="SMART" id="SM00530">
    <property type="entry name" value="HTH_XRE"/>
    <property type="match status" value="1"/>
</dbReference>
<accession>A0A3E0HEG9</accession>
<organism evidence="2 3">
    <name type="scientific">Kutzneria buriramensis</name>
    <dbReference type="NCBI Taxonomy" id="1045776"/>
    <lineage>
        <taxon>Bacteria</taxon>
        <taxon>Bacillati</taxon>
        <taxon>Actinomycetota</taxon>
        <taxon>Actinomycetes</taxon>
        <taxon>Pseudonocardiales</taxon>
        <taxon>Pseudonocardiaceae</taxon>
        <taxon>Kutzneria</taxon>
    </lineage>
</organism>
<comment type="caution">
    <text evidence="2">The sequence shown here is derived from an EMBL/GenBank/DDBJ whole genome shotgun (WGS) entry which is preliminary data.</text>
</comment>
<dbReference type="PROSITE" id="PS50943">
    <property type="entry name" value="HTH_CROC1"/>
    <property type="match status" value="1"/>
</dbReference>
<dbReference type="EMBL" id="QUNO01000009">
    <property type="protein sequence ID" value="REH43608.1"/>
    <property type="molecule type" value="Genomic_DNA"/>
</dbReference>
<gene>
    <name evidence="2" type="ORF">BCF44_109151</name>
</gene>
<proteinExistence type="predicted"/>
<dbReference type="RefSeq" id="WP_116177056.1">
    <property type="nucleotide sequence ID" value="NZ_CP144375.1"/>
</dbReference>
<dbReference type="CDD" id="cd00093">
    <property type="entry name" value="HTH_XRE"/>
    <property type="match status" value="1"/>
</dbReference>
<evidence type="ECO:0000313" key="3">
    <source>
        <dbReference type="Proteomes" id="UP000256269"/>
    </source>
</evidence>
<evidence type="ECO:0000313" key="2">
    <source>
        <dbReference type="EMBL" id="REH43608.1"/>
    </source>
</evidence>
<reference evidence="2 3" key="1">
    <citation type="submission" date="2018-08" db="EMBL/GenBank/DDBJ databases">
        <title>Genomic Encyclopedia of Archaeal and Bacterial Type Strains, Phase II (KMG-II): from individual species to whole genera.</title>
        <authorList>
            <person name="Goeker M."/>
        </authorList>
    </citation>
    <scope>NUCLEOTIDE SEQUENCE [LARGE SCALE GENOMIC DNA]</scope>
    <source>
        <strain evidence="2 3">DSM 45791</strain>
    </source>
</reference>
<dbReference type="InterPro" id="IPR001387">
    <property type="entry name" value="Cro/C1-type_HTH"/>
</dbReference>
<dbReference type="Proteomes" id="UP000256269">
    <property type="component" value="Unassembled WGS sequence"/>
</dbReference>
<evidence type="ECO:0000259" key="1">
    <source>
        <dbReference type="PROSITE" id="PS50943"/>
    </source>
</evidence>
<feature type="domain" description="HTH cro/C1-type" evidence="1">
    <location>
        <begin position="15"/>
        <end position="71"/>
    </location>
</feature>
<sequence>MITTTANVAIARDVLRRRRQLCGETQESLAEKANVTSGYISHIEIGRRTLVSPPVFVRICEALGLMSATEREQLIRTDDDTDGDA</sequence>
<dbReference type="SUPFAM" id="SSF47413">
    <property type="entry name" value="lambda repressor-like DNA-binding domains"/>
    <property type="match status" value="1"/>
</dbReference>
<name>A0A3E0HEG9_9PSEU</name>